<keyword evidence="2" id="KW-0813">Transport</keyword>
<feature type="transmembrane region" description="Helical" evidence="8">
    <location>
        <begin position="54"/>
        <end position="78"/>
    </location>
</feature>
<keyword evidence="7 8" id="KW-0472">Membrane</keyword>
<evidence type="ECO:0000256" key="1">
    <source>
        <dbReference type="ARBA" id="ARBA00004429"/>
    </source>
</evidence>
<dbReference type="AlphaFoldDB" id="A0A3B0ZR74"/>
<feature type="transmembrane region" description="Helical" evidence="8">
    <location>
        <begin position="90"/>
        <end position="110"/>
    </location>
</feature>
<name>A0A3B0ZR74_9ZZZZ</name>
<feature type="transmembrane region" description="Helical" evidence="8">
    <location>
        <begin position="500"/>
        <end position="520"/>
    </location>
</feature>
<feature type="transmembrane region" description="Helical" evidence="8">
    <location>
        <begin position="12"/>
        <end position="34"/>
    </location>
</feature>
<organism evidence="10">
    <name type="scientific">hydrothermal vent metagenome</name>
    <dbReference type="NCBI Taxonomy" id="652676"/>
    <lineage>
        <taxon>unclassified sequences</taxon>
        <taxon>metagenomes</taxon>
        <taxon>ecological metagenomes</taxon>
    </lineage>
</organism>
<feature type="domain" description="ABC transmembrane type-1" evidence="9">
    <location>
        <begin position="329"/>
        <end position="519"/>
    </location>
</feature>
<dbReference type="SUPFAM" id="SSF161098">
    <property type="entry name" value="MetI-like"/>
    <property type="match status" value="2"/>
</dbReference>
<dbReference type="Pfam" id="PF00528">
    <property type="entry name" value="BPD_transp_1"/>
    <property type="match status" value="2"/>
</dbReference>
<dbReference type="EMBL" id="UOFR01000025">
    <property type="protein sequence ID" value="VAW94201.1"/>
    <property type="molecule type" value="Genomic_DNA"/>
</dbReference>
<dbReference type="PANTHER" id="PTHR43357:SF3">
    <property type="entry name" value="FE(3+)-TRANSPORT SYSTEM PERMEASE PROTEIN FBPB 2"/>
    <property type="match status" value="1"/>
</dbReference>
<evidence type="ECO:0000256" key="2">
    <source>
        <dbReference type="ARBA" id="ARBA00022448"/>
    </source>
</evidence>
<dbReference type="PROSITE" id="PS50928">
    <property type="entry name" value="ABC_TM1"/>
    <property type="match status" value="2"/>
</dbReference>
<feature type="transmembrane region" description="Helical" evidence="8">
    <location>
        <begin position="196"/>
        <end position="219"/>
    </location>
</feature>
<dbReference type="GO" id="GO:0055085">
    <property type="term" value="P:transmembrane transport"/>
    <property type="evidence" value="ECO:0007669"/>
    <property type="project" value="InterPro"/>
</dbReference>
<dbReference type="InterPro" id="IPR035906">
    <property type="entry name" value="MetI-like_sf"/>
</dbReference>
<dbReference type="Gene3D" id="1.10.3720.10">
    <property type="entry name" value="MetI-like"/>
    <property type="match status" value="2"/>
</dbReference>
<dbReference type="InterPro" id="IPR000515">
    <property type="entry name" value="MetI-like"/>
</dbReference>
<keyword evidence="4" id="KW-0997">Cell inner membrane</keyword>
<evidence type="ECO:0000256" key="8">
    <source>
        <dbReference type="SAM" id="Phobius"/>
    </source>
</evidence>
<comment type="subcellular location">
    <subcellularLocation>
        <location evidence="1">Cell inner membrane</location>
        <topology evidence="1">Multi-pass membrane protein</topology>
    </subcellularLocation>
</comment>
<evidence type="ECO:0000259" key="9">
    <source>
        <dbReference type="PROSITE" id="PS50928"/>
    </source>
</evidence>
<feature type="transmembrane region" description="Helical" evidence="8">
    <location>
        <begin position="333"/>
        <end position="353"/>
    </location>
</feature>
<evidence type="ECO:0000256" key="5">
    <source>
        <dbReference type="ARBA" id="ARBA00022692"/>
    </source>
</evidence>
<feature type="transmembrane region" description="Helical" evidence="8">
    <location>
        <begin position="287"/>
        <end position="313"/>
    </location>
</feature>
<dbReference type="GO" id="GO:0005886">
    <property type="term" value="C:plasma membrane"/>
    <property type="evidence" value="ECO:0007669"/>
    <property type="project" value="UniProtKB-SubCell"/>
</dbReference>
<sequence>MFAQYVRPGWNTRSVLATLVVLLASIPLIYVLYSSSELNLPQWASLWSVRLPELLTNTLTLALLVAIGSFVLGVSSAWLITRREFMGRRLAVWLMILPLTIPTYVFAHIYTTLTEDDGWLGSIWIGIFGPDNYPPELYNVFGAAFILSLAGFSYVFLLVSDALSRSRVDIEEAAQLHGLSRRQVFWRISLPMLRPAIAAGLALVVLHVVSDFGAVSMLRFQTFTLSIYLQMEGRHNLEAAAGLSLVLVLLSLSFLILERFFRDRQRYYSAAQAQKPKRRAATGLELILIWCWLGGITLFAFALPLAWMLAWTYEAWIQSLITEEFWGYVQNSLVISVAAATLATVAALPVALFHARLRNRISQGYLHLASIGFVLPGPVIALGILSFVLSMLPWIYGTMIVLLLAMLIRFLPLAVQAQEASVQQLSPSIEEAGRSLGARPWENLTRVVIPVLRTGLVSAWVLVFIDTLKELPATLLLRPTGFDTLPVRIWIEASEEMLELAAPASLMLMIGTLPVIWFLMRQHDAASR</sequence>
<evidence type="ECO:0000256" key="3">
    <source>
        <dbReference type="ARBA" id="ARBA00022475"/>
    </source>
</evidence>
<keyword evidence="3" id="KW-1003">Cell membrane</keyword>
<evidence type="ECO:0000256" key="4">
    <source>
        <dbReference type="ARBA" id="ARBA00022519"/>
    </source>
</evidence>
<accession>A0A3B0ZR74</accession>
<reference evidence="10" key="1">
    <citation type="submission" date="2018-06" db="EMBL/GenBank/DDBJ databases">
        <authorList>
            <person name="Zhirakovskaya E."/>
        </authorList>
    </citation>
    <scope>NUCLEOTIDE SEQUENCE</scope>
</reference>
<evidence type="ECO:0000313" key="10">
    <source>
        <dbReference type="EMBL" id="VAW94201.1"/>
    </source>
</evidence>
<proteinExistence type="predicted"/>
<feature type="domain" description="ABC transmembrane type-1" evidence="9">
    <location>
        <begin position="55"/>
        <end position="258"/>
    </location>
</feature>
<keyword evidence="6 8" id="KW-1133">Transmembrane helix</keyword>
<protein>
    <submittedName>
        <fullName evidence="10">Ferric iron ABC transporter, permease protein</fullName>
    </submittedName>
</protein>
<keyword evidence="5 8" id="KW-0812">Transmembrane</keyword>
<feature type="transmembrane region" description="Helical" evidence="8">
    <location>
        <begin position="137"/>
        <end position="159"/>
    </location>
</feature>
<evidence type="ECO:0000256" key="7">
    <source>
        <dbReference type="ARBA" id="ARBA00023136"/>
    </source>
</evidence>
<dbReference type="CDD" id="cd06261">
    <property type="entry name" value="TM_PBP2"/>
    <property type="match status" value="2"/>
</dbReference>
<feature type="transmembrane region" description="Helical" evidence="8">
    <location>
        <begin position="239"/>
        <end position="257"/>
    </location>
</feature>
<feature type="transmembrane region" description="Helical" evidence="8">
    <location>
        <begin position="394"/>
        <end position="415"/>
    </location>
</feature>
<gene>
    <name evidence="10" type="ORF">MNBD_GAMMA21-2054</name>
</gene>
<evidence type="ECO:0000256" key="6">
    <source>
        <dbReference type="ARBA" id="ARBA00022989"/>
    </source>
</evidence>
<dbReference type="PANTHER" id="PTHR43357">
    <property type="entry name" value="INNER MEMBRANE ABC TRANSPORTER PERMEASE PROTEIN YDCV"/>
    <property type="match status" value="1"/>
</dbReference>
<feature type="transmembrane region" description="Helical" evidence="8">
    <location>
        <begin position="365"/>
        <end position="388"/>
    </location>
</feature>